<sequence>MTVRLPTGERIDDQHLATFKKTIAAIDQEVLSYGTIRFAGDITIKNTQ</sequence>
<reference evidence="1" key="1">
    <citation type="journal article" date="2011" name="Environ. Microbiol.">
        <title>Time-series analyses of Monterey Bay coastal microbial picoplankton using a 'genome proxy' microarray.</title>
        <authorList>
            <person name="Rich V.I."/>
            <person name="Pham V.D."/>
            <person name="Eppley J."/>
            <person name="Shi Y."/>
            <person name="DeLong E.F."/>
        </authorList>
    </citation>
    <scope>NUCLEOTIDE SEQUENCE</scope>
</reference>
<organism evidence="1">
    <name type="scientific">uncultured alpha proteobacterium EB000_46D07</name>
    <dbReference type="NCBI Taxonomy" id="710793"/>
    <lineage>
        <taxon>Bacteria</taxon>
        <taxon>Pseudomonadati</taxon>
        <taxon>Pseudomonadota</taxon>
        <taxon>Alphaproteobacteria</taxon>
        <taxon>environmental samples</taxon>
    </lineage>
</organism>
<accession>E0XZK8</accession>
<protein>
    <submittedName>
        <fullName evidence="1">Uncharacterized protein</fullName>
    </submittedName>
</protein>
<proteinExistence type="predicted"/>
<name>E0XZK8_9PROT</name>
<dbReference type="EMBL" id="GU474934">
    <property type="protein sequence ID" value="ADI19849.1"/>
    <property type="molecule type" value="Genomic_DNA"/>
</dbReference>
<evidence type="ECO:0000313" key="1">
    <source>
        <dbReference type="EMBL" id="ADI19849.1"/>
    </source>
</evidence>
<dbReference type="AlphaFoldDB" id="E0XZK8"/>